<evidence type="ECO:0000313" key="4">
    <source>
        <dbReference type="Proteomes" id="UP000800092"/>
    </source>
</evidence>
<accession>A0A6A6HKY3</accession>
<dbReference type="AlphaFoldDB" id="A0A6A6HKY3"/>
<dbReference type="PANTHER" id="PTHR42339">
    <property type="entry name" value="HISTONE H1"/>
    <property type="match status" value="1"/>
</dbReference>
<proteinExistence type="predicted"/>
<evidence type="ECO:0000313" key="3">
    <source>
        <dbReference type="EMBL" id="KAF2238542.1"/>
    </source>
</evidence>
<feature type="compositionally biased region" description="Acidic residues" evidence="1">
    <location>
        <begin position="65"/>
        <end position="76"/>
    </location>
</feature>
<feature type="region of interest" description="Disordered" evidence="1">
    <location>
        <begin position="19"/>
        <end position="76"/>
    </location>
</feature>
<feature type="compositionally biased region" description="Low complexity" evidence="1">
    <location>
        <begin position="183"/>
        <end position="199"/>
    </location>
</feature>
<gene>
    <name evidence="3" type="ORF">EV356DRAFT_528998</name>
</gene>
<feature type="domain" description="DUF7726" evidence="2">
    <location>
        <begin position="86"/>
        <end position="155"/>
    </location>
</feature>
<evidence type="ECO:0000259" key="2">
    <source>
        <dbReference type="Pfam" id="PF24852"/>
    </source>
</evidence>
<dbReference type="PANTHER" id="PTHR42339:SF1">
    <property type="entry name" value="HISTONE H1"/>
    <property type="match status" value="1"/>
</dbReference>
<name>A0A6A6HKY3_VIRVR</name>
<sequence>MPPKIPATKRRALASIAANSLTTATSTSSTSAKRTATDAGFDSNSKSHESGIGMKPNDASIVEVSSDDDEEEDDYDSDDELVGLFIDKNCDQIRRMINTFIEAGGMKVGEFQKALRVSSNAYSRFMSQSGKDKGAGCATYHEAWRFFKKREIKGIPMPKKRKVTATKSAPAGTQKGGVASSGAAPVSTTTSKSASASASASAPQSKTIYDIHLPGEESDTAPIFDSCDEIRRKIGAHMRKDGVTAAGFCRELRNIYNTDRRPKQIQSKQLDDFRGKKGPLSGNTSCVSYGAYVFFEKMRLLEGKPEGKHRIECMSENPEGIDMTRQHKFFWAVGRAPTMNAYGRVSY</sequence>
<dbReference type="OrthoDB" id="2592504at2759"/>
<reference evidence="3" key="1">
    <citation type="journal article" date="2020" name="Stud. Mycol.">
        <title>101 Dothideomycetes genomes: a test case for predicting lifestyles and emergence of pathogens.</title>
        <authorList>
            <person name="Haridas S."/>
            <person name="Albert R."/>
            <person name="Binder M."/>
            <person name="Bloem J."/>
            <person name="Labutti K."/>
            <person name="Salamov A."/>
            <person name="Andreopoulos B."/>
            <person name="Baker S."/>
            <person name="Barry K."/>
            <person name="Bills G."/>
            <person name="Bluhm B."/>
            <person name="Cannon C."/>
            <person name="Castanera R."/>
            <person name="Culley D."/>
            <person name="Daum C."/>
            <person name="Ezra D."/>
            <person name="Gonzalez J."/>
            <person name="Henrissat B."/>
            <person name="Kuo A."/>
            <person name="Liang C."/>
            <person name="Lipzen A."/>
            <person name="Lutzoni F."/>
            <person name="Magnuson J."/>
            <person name="Mondo S."/>
            <person name="Nolan M."/>
            <person name="Ohm R."/>
            <person name="Pangilinan J."/>
            <person name="Park H.-J."/>
            <person name="Ramirez L."/>
            <person name="Alfaro M."/>
            <person name="Sun H."/>
            <person name="Tritt A."/>
            <person name="Yoshinaga Y."/>
            <person name="Zwiers L.-H."/>
            <person name="Turgeon B."/>
            <person name="Goodwin S."/>
            <person name="Spatafora J."/>
            <person name="Crous P."/>
            <person name="Grigoriev I."/>
        </authorList>
    </citation>
    <scope>NUCLEOTIDE SEQUENCE</scope>
    <source>
        <strain evidence="3">Tuck. ex Michener</strain>
    </source>
</reference>
<feature type="domain" description="DUF7726" evidence="2">
    <location>
        <begin position="222"/>
        <end position="304"/>
    </location>
</feature>
<dbReference type="Pfam" id="PF24852">
    <property type="entry name" value="DUF7726"/>
    <property type="match status" value="2"/>
</dbReference>
<feature type="compositionally biased region" description="Low complexity" evidence="1">
    <location>
        <begin position="19"/>
        <end position="39"/>
    </location>
</feature>
<dbReference type="Proteomes" id="UP000800092">
    <property type="component" value="Unassembled WGS sequence"/>
</dbReference>
<organism evidence="3 4">
    <name type="scientific">Viridothelium virens</name>
    <name type="common">Speckled blister lichen</name>
    <name type="synonym">Trypethelium virens</name>
    <dbReference type="NCBI Taxonomy" id="1048519"/>
    <lineage>
        <taxon>Eukaryota</taxon>
        <taxon>Fungi</taxon>
        <taxon>Dikarya</taxon>
        <taxon>Ascomycota</taxon>
        <taxon>Pezizomycotina</taxon>
        <taxon>Dothideomycetes</taxon>
        <taxon>Dothideomycetes incertae sedis</taxon>
        <taxon>Trypetheliales</taxon>
        <taxon>Trypetheliaceae</taxon>
        <taxon>Viridothelium</taxon>
    </lineage>
</organism>
<evidence type="ECO:0000256" key="1">
    <source>
        <dbReference type="SAM" id="MobiDB-lite"/>
    </source>
</evidence>
<keyword evidence="4" id="KW-1185">Reference proteome</keyword>
<protein>
    <recommendedName>
        <fullName evidence="2">DUF7726 domain-containing protein</fullName>
    </recommendedName>
</protein>
<dbReference type="InterPro" id="IPR056143">
    <property type="entry name" value="DUF7726"/>
</dbReference>
<dbReference type="EMBL" id="ML991775">
    <property type="protein sequence ID" value="KAF2238542.1"/>
    <property type="molecule type" value="Genomic_DNA"/>
</dbReference>
<feature type="region of interest" description="Disordered" evidence="1">
    <location>
        <begin position="158"/>
        <end position="199"/>
    </location>
</feature>